<organism evidence="1">
    <name type="scientific">marine sediment metagenome</name>
    <dbReference type="NCBI Taxonomy" id="412755"/>
    <lineage>
        <taxon>unclassified sequences</taxon>
        <taxon>metagenomes</taxon>
        <taxon>ecological metagenomes</taxon>
    </lineage>
</organism>
<name>X1BKM3_9ZZZZ</name>
<evidence type="ECO:0008006" key="2">
    <source>
        <dbReference type="Google" id="ProtNLM"/>
    </source>
</evidence>
<comment type="caution">
    <text evidence="1">The sequence shown here is derived from an EMBL/GenBank/DDBJ whole genome shotgun (WGS) entry which is preliminary data.</text>
</comment>
<gene>
    <name evidence="1" type="ORF">S01H4_31616</name>
</gene>
<proteinExistence type="predicted"/>
<dbReference type="InterPro" id="IPR005358">
    <property type="entry name" value="Puta_zinc/iron-chelating_dom"/>
</dbReference>
<dbReference type="AlphaFoldDB" id="X1BKM3"/>
<accession>X1BKM3</accession>
<reference evidence="1" key="1">
    <citation type="journal article" date="2014" name="Front. Microbiol.">
        <title>High frequency of phylogenetically diverse reductive dehalogenase-homologous genes in deep subseafloor sedimentary metagenomes.</title>
        <authorList>
            <person name="Kawai M."/>
            <person name="Futagami T."/>
            <person name="Toyoda A."/>
            <person name="Takaki Y."/>
            <person name="Nishi S."/>
            <person name="Hori S."/>
            <person name="Arai W."/>
            <person name="Tsubouchi T."/>
            <person name="Morono Y."/>
            <person name="Uchiyama I."/>
            <person name="Ito T."/>
            <person name="Fujiyama A."/>
            <person name="Inagaki F."/>
            <person name="Takami H."/>
        </authorList>
    </citation>
    <scope>NUCLEOTIDE SEQUENCE</scope>
    <source>
        <strain evidence="1">Expedition CK06-06</strain>
    </source>
</reference>
<dbReference type="Pfam" id="PF03692">
    <property type="entry name" value="CxxCxxCC"/>
    <property type="match status" value="1"/>
</dbReference>
<sequence>MKADCLKCLNSGCCRLSIQIDKKEYDNLQPIVKDQFIKRIDLFLEKSPHLKGIIKDLEIMYNDNYAEMKKSLDGYCNLLNRETMLCSVYEDRPKTCVNYTSDKCSKIRLMTYDV</sequence>
<evidence type="ECO:0000313" key="1">
    <source>
        <dbReference type="EMBL" id="GAG81742.1"/>
    </source>
</evidence>
<dbReference type="EMBL" id="BART01016440">
    <property type="protein sequence ID" value="GAG81742.1"/>
    <property type="molecule type" value="Genomic_DNA"/>
</dbReference>
<protein>
    <recommendedName>
        <fullName evidence="2">YkgJ family cysteine cluster protein</fullName>
    </recommendedName>
</protein>